<reference evidence="2" key="1">
    <citation type="journal article" date="2023" name="Mol. Phylogenet. Evol.">
        <title>Genome-scale phylogeny and comparative genomics of the fungal order Sordariales.</title>
        <authorList>
            <person name="Hensen N."/>
            <person name="Bonometti L."/>
            <person name="Westerberg I."/>
            <person name="Brannstrom I.O."/>
            <person name="Guillou S."/>
            <person name="Cros-Aarteil S."/>
            <person name="Calhoun S."/>
            <person name="Haridas S."/>
            <person name="Kuo A."/>
            <person name="Mondo S."/>
            <person name="Pangilinan J."/>
            <person name="Riley R."/>
            <person name="LaButti K."/>
            <person name="Andreopoulos B."/>
            <person name="Lipzen A."/>
            <person name="Chen C."/>
            <person name="Yan M."/>
            <person name="Daum C."/>
            <person name="Ng V."/>
            <person name="Clum A."/>
            <person name="Steindorff A."/>
            <person name="Ohm R.A."/>
            <person name="Martin F."/>
            <person name="Silar P."/>
            <person name="Natvig D.O."/>
            <person name="Lalanne C."/>
            <person name="Gautier V."/>
            <person name="Ament-Velasquez S.L."/>
            <person name="Kruys A."/>
            <person name="Hutchinson M.I."/>
            <person name="Powell A.J."/>
            <person name="Barry K."/>
            <person name="Miller A.N."/>
            <person name="Grigoriev I.V."/>
            <person name="Debuchy R."/>
            <person name="Gladieux P."/>
            <person name="Hiltunen Thoren M."/>
            <person name="Johannesson H."/>
        </authorList>
    </citation>
    <scope>NUCLEOTIDE SEQUENCE</scope>
    <source>
        <strain evidence="2">CBS 168.71</strain>
    </source>
</reference>
<dbReference type="Proteomes" id="UP001278766">
    <property type="component" value="Unassembled WGS sequence"/>
</dbReference>
<dbReference type="RefSeq" id="XP_062656357.1">
    <property type="nucleotide sequence ID" value="XM_062804260.1"/>
</dbReference>
<accession>A0AAE0HAA7</accession>
<protein>
    <submittedName>
        <fullName evidence="2">Uncharacterized protein</fullName>
    </submittedName>
</protein>
<evidence type="ECO:0000313" key="3">
    <source>
        <dbReference type="Proteomes" id="UP001278766"/>
    </source>
</evidence>
<feature type="transmembrane region" description="Helical" evidence="1">
    <location>
        <begin position="507"/>
        <end position="528"/>
    </location>
</feature>
<evidence type="ECO:0000313" key="2">
    <source>
        <dbReference type="EMBL" id="KAK3292843.1"/>
    </source>
</evidence>
<dbReference type="AlphaFoldDB" id="A0AAE0HAA7"/>
<evidence type="ECO:0000256" key="1">
    <source>
        <dbReference type="SAM" id="Phobius"/>
    </source>
</evidence>
<keyword evidence="1" id="KW-0812">Transmembrane</keyword>
<sequence length="598" mass="66585">MAPIRNMAVSVNSAEEAAPHRRTGTWDHLPWKHVAWRFVASTLLCVILGVILFVFERMGVLETWERRGFNTLSILLSSLVSLSLGSLLGLLGGMLRWPLLERSPASPRDVDLILAMAEPTGALRLMWRHTRDWRWTFTTWITTLYLLLNIIGRLSIATLGLTFDTNEDVTIEYSAMATDWGSQDWFSLPVGDLAGDASDYREYGSTHSRMNDYAMRGLLMTPISLDESDPSSERGFEQIEGLTRVLNESHVVYSYPFREFRGNVSSPSETMFLRSSSSCTRKRIDGADIYETIVTQGEEPREELVGDIDNIPPGSLSIAAILDQIFDNNRDETDSEEFTWAAEIDLTSMSNSPSTCLTTAFLADQEEVPDQPGRYRLVYMECESCLTGPDPATRPSFHGLSTENSTYVSNILLMLGTFQADSDFFSETRSTAFRLYVTDSGLTTLLTDPGFSDDDSYSRQAMAHIAARLPILAVVGADGELPMMQLSNESSTVVIVNTKLGVRWDRAIGVLGGILGGQLLVSVLVLYWCKQTFVPDYRSQVTTAALLKTVVVSDKLTGVEKMSDLASILEEHRKPLQYQPKRDADGQWCGAELTWSSK</sequence>
<keyword evidence="1" id="KW-0472">Membrane</keyword>
<dbReference type="GeneID" id="87841208"/>
<name>A0AAE0HAA7_9PEZI</name>
<reference evidence="2" key="2">
    <citation type="submission" date="2023-06" db="EMBL/GenBank/DDBJ databases">
        <authorList>
            <consortium name="Lawrence Berkeley National Laboratory"/>
            <person name="Haridas S."/>
            <person name="Hensen N."/>
            <person name="Bonometti L."/>
            <person name="Westerberg I."/>
            <person name="Brannstrom I.O."/>
            <person name="Guillou S."/>
            <person name="Cros-Aarteil S."/>
            <person name="Calhoun S."/>
            <person name="Kuo A."/>
            <person name="Mondo S."/>
            <person name="Pangilinan J."/>
            <person name="Riley R."/>
            <person name="Labutti K."/>
            <person name="Andreopoulos B."/>
            <person name="Lipzen A."/>
            <person name="Chen C."/>
            <person name="Yanf M."/>
            <person name="Daum C."/>
            <person name="Ng V."/>
            <person name="Clum A."/>
            <person name="Steindorff A."/>
            <person name="Ohm R."/>
            <person name="Martin F."/>
            <person name="Silar P."/>
            <person name="Natvig D."/>
            <person name="Lalanne C."/>
            <person name="Gautier V."/>
            <person name="Ament-Velasquez S.L."/>
            <person name="Kruys A."/>
            <person name="Hutchinson M.I."/>
            <person name="Powell A.J."/>
            <person name="Barry K."/>
            <person name="Miller A.N."/>
            <person name="Grigoriev I.V."/>
            <person name="Debuchy R."/>
            <person name="Gladieux P."/>
            <person name="Thoren M.H."/>
            <person name="Johannesson H."/>
        </authorList>
    </citation>
    <scope>NUCLEOTIDE SEQUENCE</scope>
    <source>
        <strain evidence="2">CBS 168.71</strain>
    </source>
</reference>
<proteinExistence type="predicted"/>
<gene>
    <name evidence="2" type="ORF">B0H64DRAFT_402929</name>
</gene>
<feature type="transmembrane region" description="Helical" evidence="1">
    <location>
        <begin position="34"/>
        <end position="55"/>
    </location>
</feature>
<keyword evidence="1" id="KW-1133">Transmembrane helix</keyword>
<feature type="transmembrane region" description="Helical" evidence="1">
    <location>
        <begin position="75"/>
        <end position="97"/>
    </location>
</feature>
<keyword evidence="3" id="KW-1185">Reference proteome</keyword>
<organism evidence="2 3">
    <name type="scientific">Chaetomium fimeti</name>
    <dbReference type="NCBI Taxonomy" id="1854472"/>
    <lineage>
        <taxon>Eukaryota</taxon>
        <taxon>Fungi</taxon>
        <taxon>Dikarya</taxon>
        <taxon>Ascomycota</taxon>
        <taxon>Pezizomycotina</taxon>
        <taxon>Sordariomycetes</taxon>
        <taxon>Sordariomycetidae</taxon>
        <taxon>Sordariales</taxon>
        <taxon>Chaetomiaceae</taxon>
        <taxon>Chaetomium</taxon>
    </lineage>
</organism>
<dbReference type="EMBL" id="JAUEPN010000006">
    <property type="protein sequence ID" value="KAK3292843.1"/>
    <property type="molecule type" value="Genomic_DNA"/>
</dbReference>
<comment type="caution">
    <text evidence="2">The sequence shown here is derived from an EMBL/GenBank/DDBJ whole genome shotgun (WGS) entry which is preliminary data.</text>
</comment>